<evidence type="ECO:0000313" key="3">
    <source>
        <dbReference type="EMBL" id="ESK37751.1"/>
    </source>
</evidence>
<feature type="compositionally biased region" description="Basic residues" evidence="1">
    <location>
        <begin position="1"/>
        <end position="21"/>
    </location>
</feature>
<dbReference type="AlphaFoldDB" id="V2TIQ3"/>
<dbReference type="HOGENOM" id="CLU_123178_0_0_6"/>
<dbReference type="eggNOG" id="COG3209">
    <property type="taxonomic scope" value="Bacteria"/>
</dbReference>
<feature type="region of interest" description="Disordered" evidence="1">
    <location>
        <begin position="1"/>
        <end position="67"/>
    </location>
</feature>
<name>V2TIQ3_9GAMM</name>
<protein>
    <recommendedName>
        <fullName evidence="2">Bacteriophage lysin domain-containing protein</fullName>
    </recommendedName>
</protein>
<feature type="domain" description="Bacteriophage lysin" evidence="2">
    <location>
        <begin position="100"/>
        <end position="171"/>
    </location>
</feature>
<accession>V2TIQ3</accession>
<dbReference type="OrthoDB" id="5522511at2"/>
<reference evidence="3 4" key="1">
    <citation type="submission" date="2013-10" db="EMBL/GenBank/DDBJ databases">
        <title>The Genome Sequence of Acinetobacter nectaris CIP 110549.</title>
        <authorList>
            <consortium name="The Broad Institute Genomics Platform"/>
            <consortium name="The Broad Institute Genome Sequencing Center for Infectious Disease"/>
            <person name="Cerqueira G."/>
            <person name="Feldgarden M."/>
            <person name="Courvalin P."/>
            <person name="Grillot-Courvalin C."/>
            <person name="Clermont D."/>
            <person name="Rocha E."/>
            <person name="Yoon E.-J."/>
            <person name="Nemec A."/>
            <person name="Young S.K."/>
            <person name="Zeng Q."/>
            <person name="Gargeya S."/>
            <person name="Fitzgerald M."/>
            <person name="Abouelleil A."/>
            <person name="Alvarado L."/>
            <person name="Berlin A.M."/>
            <person name="Chapman S.B."/>
            <person name="Gainer-Dewar J."/>
            <person name="Goldberg J."/>
            <person name="Gnerre S."/>
            <person name="Griggs A."/>
            <person name="Gujja S."/>
            <person name="Hansen M."/>
            <person name="Howarth C."/>
            <person name="Imamovic A."/>
            <person name="Ireland A."/>
            <person name="Larimer J."/>
            <person name="McCowan C."/>
            <person name="Murphy C."/>
            <person name="Pearson M."/>
            <person name="Poon T.W."/>
            <person name="Priest M."/>
            <person name="Roberts A."/>
            <person name="Saif S."/>
            <person name="Shea T."/>
            <person name="Sykes S."/>
            <person name="Wortman J."/>
            <person name="Nusbaum C."/>
            <person name="Birren B."/>
        </authorList>
    </citation>
    <scope>NUCLEOTIDE SEQUENCE [LARGE SCALE GENOMIC DNA]</scope>
    <source>
        <strain evidence="3 4">CIP 110549</strain>
    </source>
</reference>
<evidence type="ECO:0000313" key="4">
    <source>
        <dbReference type="Proteomes" id="UP000023785"/>
    </source>
</evidence>
<comment type="caution">
    <text evidence="3">The sequence shown here is derived from an EMBL/GenBank/DDBJ whole genome shotgun (WGS) entry which is preliminary data.</text>
</comment>
<dbReference type="InterPro" id="IPR008044">
    <property type="entry name" value="Phage_lysin"/>
</dbReference>
<dbReference type="EMBL" id="AYER01000009">
    <property type="protein sequence ID" value="ESK37751.1"/>
    <property type="molecule type" value="Genomic_DNA"/>
</dbReference>
<dbReference type="RefSeq" id="WP_023273797.1">
    <property type="nucleotide sequence ID" value="NZ_KI530735.1"/>
</dbReference>
<organism evidence="3 4">
    <name type="scientific">Acinetobacter nectaris CIP 110549</name>
    <dbReference type="NCBI Taxonomy" id="1392540"/>
    <lineage>
        <taxon>Bacteria</taxon>
        <taxon>Pseudomonadati</taxon>
        <taxon>Pseudomonadota</taxon>
        <taxon>Gammaproteobacteria</taxon>
        <taxon>Moraxellales</taxon>
        <taxon>Moraxellaceae</taxon>
        <taxon>Acinetobacter</taxon>
    </lineage>
</organism>
<feature type="compositionally biased region" description="Basic residues" evidence="1">
    <location>
        <begin position="32"/>
        <end position="67"/>
    </location>
</feature>
<sequence>MIHHTHHQDHAHHSAHTHIVAHAHSSASKNSGPHKHKQHKSAQSKTHKAVTAKHVAKTSKKKAHHHTFNARAQANKPSHNHINVNKFTHTLAASARRKSTEKCAKHVRLALESAGANVTSHPVAAADWGHTLEKIGYRQISPAFDSPRKGDIYIIGRTRSHEYGHIAGYTGSDWVSDFKQNSYAVYSGNATYKYYRLI</sequence>
<evidence type="ECO:0000256" key="1">
    <source>
        <dbReference type="SAM" id="MobiDB-lite"/>
    </source>
</evidence>
<keyword evidence="4" id="KW-1185">Reference proteome</keyword>
<dbReference type="PATRIC" id="fig|1392540.3.peg.2106"/>
<dbReference type="Proteomes" id="UP000023785">
    <property type="component" value="Unassembled WGS sequence"/>
</dbReference>
<dbReference type="Gene3D" id="3.90.1720.10">
    <property type="entry name" value="endopeptidase domain like (from Nostoc punctiforme)"/>
    <property type="match status" value="1"/>
</dbReference>
<gene>
    <name evidence="3" type="ORF">P256_02187</name>
</gene>
<proteinExistence type="predicted"/>
<evidence type="ECO:0000259" key="2">
    <source>
        <dbReference type="Pfam" id="PF05382"/>
    </source>
</evidence>
<dbReference type="Pfam" id="PF05382">
    <property type="entry name" value="Amidase_5"/>
    <property type="match status" value="1"/>
</dbReference>